<comment type="caution">
    <text evidence="1">The sequence shown here is derived from an EMBL/GenBank/DDBJ whole genome shotgun (WGS) entry which is preliminary data.</text>
</comment>
<gene>
    <name evidence="1" type="ORF">TPAR_03705</name>
</gene>
<proteinExistence type="predicted"/>
<dbReference type="STRING" id="94208.A0A2S4L0W6"/>
<name>A0A2S4L0W6_9HYPO</name>
<dbReference type="EMBL" id="PKSG01000362">
    <property type="protein sequence ID" value="POR36086.1"/>
    <property type="molecule type" value="Genomic_DNA"/>
</dbReference>
<dbReference type="AlphaFoldDB" id="A0A2S4L0W6"/>
<feature type="non-terminal residue" evidence="1">
    <location>
        <position position="278"/>
    </location>
</feature>
<evidence type="ECO:0000313" key="2">
    <source>
        <dbReference type="Proteomes" id="UP000237481"/>
    </source>
</evidence>
<feature type="non-terminal residue" evidence="1">
    <location>
        <position position="1"/>
    </location>
</feature>
<evidence type="ECO:0000313" key="1">
    <source>
        <dbReference type="EMBL" id="POR36086.1"/>
    </source>
</evidence>
<accession>A0A2S4L0W6</accession>
<reference evidence="1 2" key="1">
    <citation type="submission" date="2018-01" db="EMBL/GenBank/DDBJ databases">
        <title>Harnessing the power of phylogenomics to disentangle the directionality and signatures of interkingdom host jumping in the parasitic fungal genus Tolypocladium.</title>
        <authorList>
            <person name="Quandt C.A."/>
            <person name="Patterson W."/>
            <person name="Spatafora J.W."/>
        </authorList>
    </citation>
    <scope>NUCLEOTIDE SEQUENCE [LARGE SCALE GENOMIC DNA]</scope>
    <source>
        <strain evidence="1 2">NRBC 100945</strain>
    </source>
</reference>
<keyword evidence="2" id="KW-1185">Reference proteome</keyword>
<dbReference type="OrthoDB" id="5153231at2759"/>
<organism evidence="1 2">
    <name type="scientific">Tolypocladium paradoxum</name>
    <dbReference type="NCBI Taxonomy" id="94208"/>
    <lineage>
        <taxon>Eukaryota</taxon>
        <taxon>Fungi</taxon>
        <taxon>Dikarya</taxon>
        <taxon>Ascomycota</taxon>
        <taxon>Pezizomycotina</taxon>
        <taxon>Sordariomycetes</taxon>
        <taxon>Hypocreomycetidae</taxon>
        <taxon>Hypocreales</taxon>
        <taxon>Ophiocordycipitaceae</taxon>
        <taxon>Tolypocladium</taxon>
    </lineage>
</organism>
<sequence length="278" mass="31254">SVKLRDVTVAFEPSSFYCVRWAAPKHPAEIIDLEALRRPRCLPSGLRMSYFDCNAPGTTGYSHDDDVWFYRDIHHAFVYIYRPINKGEYLTEIYARHASAVYMKMLSELCSLQTEGEAPYSDVMLRALILITAEQGAWPRGAPLTFADSIAELKHTAFEKSSTPVKRVPPSSLLPTTPFKGTQSNEPWFFSSCSMKDIAEIAVCRNIFMSHRPIIGMLLRYTSGHKASLGQFRFDMALEKIRGEEGKGYMLAAKDKGTIFSRRLNLSCSSSLGSRGQV</sequence>
<protein>
    <submittedName>
        <fullName evidence="1">Uncharacterized protein</fullName>
    </submittedName>
</protein>
<dbReference type="Proteomes" id="UP000237481">
    <property type="component" value="Unassembled WGS sequence"/>
</dbReference>